<dbReference type="CDD" id="cd11375">
    <property type="entry name" value="Peptidase_M54"/>
    <property type="match status" value="1"/>
</dbReference>
<reference evidence="8" key="1">
    <citation type="journal article" date="2020" name="Stud. Mycol.">
        <title>101 Dothideomycetes genomes: a test case for predicting lifestyles and emergence of pathogens.</title>
        <authorList>
            <person name="Haridas S."/>
            <person name="Albert R."/>
            <person name="Binder M."/>
            <person name="Bloem J."/>
            <person name="Labutti K."/>
            <person name="Salamov A."/>
            <person name="Andreopoulos B."/>
            <person name="Baker S."/>
            <person name="Barry K."/>
            <person name="Bills G."/>
            <person name="Bluhm B."/>
            <person name="Cannon C."/>
            <person name="Castanera R."/>
            <person name="Culley D."/>
            <person name="Daum C."/>
            <person name="Ezra D."/>
            <person name="Gonzalez J."/>
            <person name="Henrissat B."/>
            <person name="Kuo A."/>
            <person name="Liang C."/>
            <person name="Lipzen A."/>
            <person name="Lutzoni F."/>
            <person name="Magnuson J."/>
            <person name="Mondo S."/>
            <person name="Nolan M."/>
            <person name="Ohm R."/>
            <person name="Pangilinan J."/>
            <person name="Park H.-J."/>
            <person name="Ramirez L."/>
            <person name="Alfaro M."/>
            <person name="Sun H."/>
            <person name="Tritt A."/>
            <person name="Yoshinaga Y."/>
            <person name="Zwiers L.-H."/>
            <person name="Turgeon B."/>
            <person name="Goodwin S."/>
            <person name="Spatafora J."/>
            <person name="Crous P."/>
            <person name="Grigoriev I."/>
        </authorList>
    </citation>
    <scope>NUCLEOTIDE SEQUENCE</scope>
    <source>
        <strain evidence="8">CBS 125425</strain>
    </source>
</reference>
<evidence type="ECO:0000256" key="6">
    <source>
        <dbReference type="ARBA" id="ARBA00023049"/>
    </source>
</evidence>
<dbReference type="InterPro" id="IPR024079">
    <property type="entry name" value="MetalloPept_cat_dom_sf"/>
</dbReference>
<sequence>MSDGTQSCRHSTLQLETSAYAAECGFKRPPPNKRAAATTKSGRVLKTSVEEKNTAATFPGPLVLPDDELHWDPKAPAQSFRSWLHEKHRNKITSTRKTLYVAAVPNVDPGVDFMQEWTIPNLNAGKNPTKRSKLDPTSAGDVEPLDPNDLIEYLTAFYHGLPVQPFPTPLRFVPWPDDKPKHRTPNPSSPPPKHIALATPSNLTRIRLRPSPHPPFTHQLNLDDILDAAIAMLPPDAYALVLLIEHDMYESPSDDFCCGRAYGGSRVAVVSSVRYRLELDRMQGIEGGHVWPASHCGRFVDGVLAEEEGFEFERDLEVQQVGVEEESPMRAAVDAAGKVEGEESGRGVWFSRVCRTVAHELGHCFGLDHCVYYACGMQGTAGMREDVRQPPYLCLVCLAKVGYAVSTELLGGGEVEKNGYVRERYEALWKVCARWDDVGMFAGFGAWLDRRLEQMTLET</sequence>
<evidence type="ECO:0000313" key="8">
    <source>
        <dbReference type="EMBL" id="KAF2738688.1"/>
    </source>
</evidence>
<proteinExistence type="predicted"/>
<dbReference type="Gene3D" id="3.40.390.10">
    <property type="entry name" value="Collagenase (Catalytic Domain)"/>
    <property type="match status" value="1"/>
</dbReference>
<comment type="cofactor">
    <cofactor evidence="1">
        <name>Zn(2+)</name>
        <dbReference type="ChEBI" id="CHEBI:29105"/>
    </cofactor>
</comment>
<keyword evidence="2" id="KW-0645">Protease</keyword>
<gene>
    <name evidence="8" type="ORF">EJ04DRAFT_549615</name>
</gene>
<dbReference type="Proteomes" id="UP000799444">
    <property type="component" value="Unassembled WGS sequence"/>
</dbReference>
<dbReference type="Pfam" id="PF07998">
    <property type="entry name" value="Peptidase_M54"/>
    <property type="match status" value="1"/>
</dbReference>
<accession>A0A9P4V6U7</accession>
<keyword evidence="9" id="KW-1185">Reference proteome</keyword>
<dbReference type="SUPFAM" id="SSF55486">
    <property type="entry name" value="Metalloproteases ('zincins'), catalytic domain"/>
    <property type="match status" value="1"/>
</dbReference>
<dbReference type="AlphaFoldDB" id="A0A9P4V6U7"/>
<evidence type="ECO:0000256" key="1">
    <source>
        <dbReference type="ARBA" id="ARBA00001947"/>
    </source>
</evidence>
<dbReference type="EMBL" id="ML996107">
    <property type="protein sequence ID" value="KAF2738688.1"/>
    <property type="molecule type" value="Genomic_DNA"/>
</dbReference>
<evidence type="ECO:0000256" key="2">
    <source>
        <dbReference type="ARBA" id="ARBA00022670"/>
    </source>
</evidence>
<feature type="region of interest" description="Disordered" evidence="7">
    <location>
        <begin position="176"/>
        <end position="195"/>
    </location>
</feature>
<evidence type="ECO:0000256" key="3">
    <source>
        <dbReference type="ARBA" id="ARBA00022723"/>
    </source>
</evidence>
<organism evidence="8 9">
    <name type="scientific">Polyplosphaeria fusca</name>
    <dbReference type="NCBI Taxonomy" id="682080"/>
    <lineage>
        <taxon>Eukaryota</taxon>
        <taxon>Fungi</taxon>
        <taxon>Dikarya</taxon>
        <taxon>Ascomycota</taxon>
        <taxon>Pezizomycotina</taxon>
        <taxon>Dothideomycetes</taxon>
        <taxon>Pleosporomycetidae</taxon>
        <taxon>Pleosporales</taxon>
        <taxon>Tetraplosphaeriaceae</taxon>
        <taxon>Polyplosphaeria</taxon>
    </lineage>
</organism>
<dbReference type="InterPro" id="IPR012962">
    <property type="entry name" value="Pept_M54_archaemetzincn"/>
</dbReference>
<evidence type="ECO:0008006" key="10">
    <source>
        <dbReference type="Google" id="ProtNLM"/>
    </source>
</evidence>
<evidence type="ECO:0000256" key="5">
    <source>
        <dbReference type="ARBA" id="ARBA00022833"/>
    </source>
</evidence>
<dbReference type="GO" id="GO:0008237">
    <property type="term" value="F:metallopeptidase activity"/>
    <property type="evidence" value="ECO:0007669"/>
    <property type="project" value="UniProtKB-KW"/>
</dbReference>
<keyword evidence="5" id="KW-0862">Zinc</keyword>
<dbReference type="OrthoDB" id="2365600at2759"/>
<keyword evidence="4" id="KW-0378">Hydrolase</keyword>
<dbReference type="GO" id="GO:0006508">
    <property type="term" value="P:proteolysis"/>
    <property type="evidence" value="ECO:0007669"/>
    <property type="project" value="UniProtKB-KW"/>
</dbReference>
<comment type="caution">
    <text evidence="8">The sequence shown here is derived from an EMBL/GenBank/DDBJ whole genome shotgun (WGS) entry which is preliminary data.</text>
</comment>
<evidence type="ECO:0000256" key="4">
    <source>
        <dbReference type="ARBA" id="ARBA00022801"/>
    </source>
</evidence>
<evidence type="ECO:0000313" key="9">
    <source>
        <dbReference type="Proteomes" id="UP000799444"/>
    </source>
</evidence>
<keyword evidence="6" id="KW-0482">Metalloprotease</keyword>
<protein>
    <recommendedName>
        <fullName evidence="10">Archaemetzincin-2</fullName>
    </recommendedName>
</protein>
<name>A0A9P4V6U7_9PLEO</name>
<dbReference type="PANTHER" id="PTHR15910">
    <property type="entry name" value="ARCHAEMETZINCIN"/>
    <property type="match status" value="1"/>
</dbReference>
<evidence type="ECO:0000256" key="7">
    <source>
        <dbReference type="SAM" id="MobiDB-lite"/>
    </source>
</evidence>
<feature type="region of interest" description="Disordered" evidence="7">
    <location>
        <begin position="124"/>
        <end position="143"/>
    </location>
</feature>
<dbReference type="PANTHER" id="PTHR15910:SF1">
    <property type="entry name" value="ARCHAEMETZINCIN-2"/>
    <property type="match status" value="1"/>
</dbReference>
<dbReference type="GO" id="GO:0046872">
    <property type="term" value="F:metal ion binding"/>
    <property type="evidence" value="ECO:0007669"/>
    <property type="project" value="UniProtKB-KW"/>
</dbReference>
<keyword evidence="3" id="KW-0479">Metal-binding</keyword>